<reference evidence="3 4" key="2">
    <citation type="submission" date="2019-09" db="EMBL/GenBank/DDBJ databases">
        <authorList>
            <person name="Jin C."/>
        </authorList>
    </citation>
    <scope>NUCLEOTIDE SEQUENCE [LARGE SCALE GENOMIC DNA]</scope>
    <source>
        <strain evidence="3 4">BN140078</strain>
    </source>
</reference>
<gene>
    <name evidence="3" type="ORF">F0L74_21580</name>
</gene>
<dbReference type="InterPro" id="IPR011089">
    <property type="entry name" value="GmrSD_C"/>
</dbReference>
<dbReference type="Proteomes" id="UP000324611">
    <property type="component" value="Unassembled WGS sequence"/>
</dbReference>
<dbReference type="InterPro" id="IPR004919">
    <property type="entry name" value="GmrSD_N"/>
</dbReference>
<name>A0A5B2VJH8_9BACT</name>
<dbReference type="Pfam" id="PF03235">
    <property type="entry name" value="GmrSD_N"/>
    <property type="match status" value="1"/>
</dbReference>
<dbReference type="AlphaFoldDB" id="A0A5B2VJH8"/>
<protein>
    <submittedName>
        <fullName evidence="3">DUF262 domain-containing protein</fullName>
    </submittedName>
</protein>
<organism evidence="3 4">
    <name type="scientific">Chitinophaga agrisoli</name>
    <dbReference type="NCBI Taxonomy" id="2607653"/>
    <lineage>
        <taxon>Bacteria</taxon>
        <taxon>Pseudomonadati</taxon>
        <taxon>Bacteroidota</taxon>
        <taxon>Chitinophagia</taxon>
        <taxon>Chitinophagales</taxon>
        <taxon>Chitinophagaceae</taxon>
        <taxon>Chitinophaga</taxon>
    </lineage>
</organism>
<accession>A0A5B2VJH8</accession>
<dbReference type="RefSeq" id="WP_149839987.1">
    <property type="nucleotide sequence ID" value="NZ_VUOC01000004.1"/>
</dbReference>
<reference evidence="3 4" key="1">
    <citation type="submission" date="2019-09" db="EMBL/GenBank/DDBJ databases">
        <title>Chitinophaga ginsengihumi sp. nov., isolated from soil of ginseng rhizosphere.</title>
        <authorList>
            <person name="Lee J."/>
        </authorList>
    </citation>
    <scope>NUCLEOTIDE SEQUENCE [LARGE SCALE GENOMIC DNA]</scope>
    <source>
        <strain evidence="3 4">BN140078</strain>
    </source>
</reference>
<sequence length="620" mass="73967">MDISPDKQNIDTLFASTTYYIDFYQREYKWNRDPVERLLDDIFFKFNLEYSSREHEELIPSKEVVTAYYPWYYLNTYVTNVIEGKVYVVDGQQRLTTLTLILLKLYHMTKQYDSELMPWVERKIIGYSGPKKEFWMNHVKHISTLEGLLKSDEDLKKIPAKSGLGAENILANYAVISKWLDDDIRSKQKLETFIFYFLYRLVLINLTVEQTNVPMVFEVINDRGVKLKPYEILKGKLLGLVDKIDLDRLALNELWEAKVQAINLQNENEIDFFFWSFIRARYTDNKADFNKVSESNYHRVIFTDDFNKKLKLKNNPGAIKHFLQNEFTYYSDLYIRILTAYNQLDPKYPHVYYNQLNDQDTQFMLFMSCCRLNDEQEEEKIMTISAEMDRLFSLLRLQRAYDSNRFNDIVWEIIIKIRDADVTAYRYIFDTYLIKELNYHNEVNTIDKAFSYLYFKDITGKDLPSRFLRYFYARIEEFLAVGMKLKMKHTFSDLVTKTGSVNGFHIEHIIADNDENFALFDEDEELFYRERNRLGGLLLLKGRDNQSSNDEVYTNKLRSYANTLYWNETLRADTYKSKLDLLELIRAHQLNMRAIPSKFGPDEIEERHKLLAQIVQIIWN</sequence>
<evidence type="ECO:0000259" key="2">
    <source>
        <dbReference type="Pfam" id="PF07510"/>
    </source>
</evidence>
<proteinExistence type="predicted"/>
<feature type="domain" description="GmrSD restriction endonucleases N-terminal" evidence="1">
    <location>
        <begin position="12"/>
        <end position="237"/>
    </location>
</feature>
<dbReference type="PANTHER" id="PTHR35149:SF1">
    <property type="entry name" value="DUF5655 DOMAIN-CONTAINING PROTEIN"/>
    <property type="match status" value="1"/>
</dbReference>
<keyword evidence="4" id="KW-1185">Reference proteome</keyword>
<dbReference type="EMBL" id="VUOC01000004">
    <property type="protein sequence ID" value="KAA2238808.1"/>
    <property type="molecule type" value="Genomic_DNA"/>
</dbReference>
<dbReference type="PANTHER" id="PTHR35149">
    <property type="entry name" value="SLL5132 PROTEIN"/>
    <property type="match status" value="1"/>
</dbReference>
<dbReference type="Pfam" id="PF07510">
    <property type="entry name" value="GmrSD_C"/>
    <property type="match status" value="1"/>
</dbReference>
<evidence type="ECO:0000313" key="4">
    <source>
        <dbReference type="Proteomes" id="UP000324611"/>
    </source>
</evidence>
<feature type="domain" description="GmrSD restriction endonucleases C-terminal" evidence="2">
    <location>
        <begin position="467"/>
        <end position="613"/>
    </location>
</feature>
<evidence type="ECO:0000259" key="1">
    <source>
        <dbReference type="Pfam" id="PF03235"/>
    </source>
</evidence>
<comment type="caution">
    <text evidence="3">The sequence shown here is derived from an EMBL/GenBank/DDBJ whole genome shotgun (WGS) entry which is preliminary data.</text>
</comment>
<evidence type="ECO:0000313" key="3">
    <source>
        <dbReference type="EMBL" id="KAA2238808.1"/>
    </source>
</evidence>